<dbReference type="Pfam" id="PF00230">
    <property type="entry name" value="MIP"/>
    <property type="match status" value="1"/>
</dbReference>
<evidence type="ECO:0000256" key="7">
    <source>
        <dbReference type="ARBA" id="ARBA00034651"/>
    </source>
</evidence>
<evidence type="ECO:0000256" key="4">
    <source>
        <dbReference type="ARBA" id="ARBA00022692"/>
    </source>
</evidence>
<organism evidence="11 12">
    <name type="scientific">Vombatus ursinus</name>
    <name type="common">Common wombat</name>
    <dbReference type="NCBI Taxonomy" id="29139"/>
    <lineage>
        <taxon>Eukaryota</taxon>
        <taxon>Metazoa</taxon>
        <taxon>Chordata</taxon>
        <taxon>Craniata</taxon>
        <taxon>Vertebrata</taxon>
        <taxon>Euteleostomi</taxon>
        <taxon>Mammalia</taxon>
        <taxon>Metatheria</taxon>
        <taxon>Diprotodontia</taxon>
        <taxon>Vombatidae</taxon>
        <taxon>Vombatus</taxon>
    </lineage>
</organism>
<comment type="catalytic activity">
    <reaction evidence="7">
        <text>H2O(in) = H2O(out)</text>
        <dbReference type="Rhea" id="RHEA:29667"/>
        <dbReference type="ChEBI" id="CHEBI:15377"/>
    </reaction>
</comment>
<dbReference type="GO" id="GO:0015250">
    <property type="term" value="F:water channel activity"/>
    <property type="evidence" value="ECO:0007669"/>
    <property type="project" value="TreeGrafter"/>
</dbReference>
<keyword evidence="6 10" id="KW-0472">Membrane</keyword>
<evidence type="ECO:0008006" key="13">
    <source>
        <dbReference type="Google" id="ProtNLM"/>
    </source>
</evidence>
<accession>A0A4X2KRA5</accession>
<evidence type="ECO:0000256" key="3">
    <source>
        <dbReference type="ARBA" id="ARBA00022448"/>
    </source>
</evidence>
<evidence type="ECO:0000313" key="12">
    <source>
        <dbReference type="Proteomes" id="UP000314987"/>
    </source>
</evidence>
<keyword evidence="3 9" id="KW-0813">Transport</keyword>
<feature type="transmembrane region" description="Helical" evidence="10">
    <location>
        <begin position="241"/>
        <end position="268"/>
    </location>
</feature>
<dbReference type="Gene3D" id="1.20.1080.10">
    <property type="entry name" value="Glycerol uptake facilitator protein"/>
    <property type="match status" value="1"/>
</dbReference>
<dbReference type="Ensembl" id="ENSVURT00010014228.1">
    <property type="protein sequence ID" value="ENSVURP00010012496.1"/>
    <property type="gene ID" value="ENSVURG00010009426.1"/>
</dbReference>
<dbReference type="NCBIfam" id="TIGR00861">
    <property type="entry name" value="MIP"/>
    <property type="match status" value="1"/>
</dbReference>
<evidence type="ECO:0000256" key="10">
    <source>
        <dbReference type="SAM" id="Phobius"/>
    </source>
</evidence>
<sequence>VQREGHEQGKYFPKFRTSDCPTAGRRGLKFLLFSFRSQVFGLGSVAQKVLGGSDYGTYLSINLGFGFGVAMGVHMAGGISGAHMNCAITFTSCMLGQMPWKKFPIYTMGQCFGSFLASVTIYGLYYEALIWYTNGNLTVTGPRATAGIFATYPASHMTLSSYNIAATMYNLCLLAITDKKNSPALQGTHALVIGVLVVTIGLSLGMNTGYAINPSRDLPPRIFTSIAGWGNEVFTAGNSWWWVPVVAPLLGAVMGAIIYLIFVGSICFHHDSPTIWSKTETSGLCYPRVFIRS</sequence>
<name>A0A4X2KRA5_VOMUR</name>
<dbReference type="SUPFAM" id="SSF81338">
    <property type="entry name" value="Aquaporin-like"/>
    <property type="match status" value="1"/>
</dbReference>
<feature type="transmembrane region" description="Helical" evidence="10">
    <location>
        <begin position="159"/>
        <end position="177"/>
    </location>
</feature>
<evidence type="ECO:0000256" key="1">
    <source>
        <dbReference type="ARBA" id="ARBA00004141"/>
    </source>
</evidence>
<dbReference type="PRINTS" id="PR00783">
    <property type="entry name" value="MINTRINSICP"/>
</dbReference>
<evidence type="ECO:0000256" key="9">
    <source>
        <dbReference type="RuleBase" id="RU000477"/>
    </source>
</evidence>
<dbReference type="InterPro" id="IPR023271">
    <property type="entry name" value="Aquaporin-like"/>
</dbReference>
<dbReference type="InterPro" id="IPR000425">
    <property type="entry name" value="MIP"/>
</dbReference>
<dbReference type="PANTHER" id="PTHR43829:SF15">
    <property type="entry name" value="AQUAPORIN-7"/>
    <property type="match status" value="1"/>
</dbReference>
<dbReference type="FunFam" id="1.20.1080.10:FF:000064">
    <property type="entry name" value="Uncharacterized protein"/>
    <property type="match status" value="1"/>
</dbReference>
<keyword evidence="4 9" id="KW-0812">Transmembrane</keyword>
<dbReference type="GO" id="GO:0015204">
    <property type="term" value="F:urea transmembrane transporter activity"/>
    <property type="evidence" value="ECO:0007669"/>
    <property type="project" value="TreeGrafter"/>
</dbReference>
<proteinExistence type="inferred from homology"/>
<evidence type="ECO:0000313" key="11">
    <source>
        <dbReference type="Ensembl" id="ENSVURP00010012496.1"/>
    </source>
</evidence>
<keyword evidence="5 10" id="KW-1133">Transmembrane helix</keyword>
<dbReference type="AlphaFoldDB" id="A0A4X2KRA5"/>
<dbReference type="InterPro" id="IPR050363">
    <property type="entry name" value="MIP/Aquaporin"/>
</dbReference>
<dbReference type="GO" id="GO:0016323">
    <property type="term" value="C:basolateral plasma membrane"/>
    <property type="evidence" value="ECO:0007669"/>
    <property type="project" value="TreeGrafter"/>
</dbReference>
<evidence type="ECO:0000256" key="2">
    <source>
        <dbReference type="ARBA" id="ARBA00006175"/>
    </source>
</evidence>
<dbReference type="GeneTree" id="ENSGT00940000159054"/>
<dbReference type="PRINTS" id="PR02019">
    <property type="entry name" value="AQUAPORIN7"/>
</dbReference>
<dbReference type="PANTHER" id="PTHR43829">
    <property type="entry name" value="AQUAPORIN OR AQUAGLYCEROPORIN RELATED"/>
    <property type="match status" value="1"/>
</dbReference>
<comment type="catalytic activity">
    <reaction evidence="8">
        <text>glycerol(in) = glycerol(out)</text>
        <dbReference type="Rhea" id="RHEA:29675"/>
        <dbReference type="ChEBI" id="CHEBI:17754"/>
    </reaction>
</comment>
<evidence type="ECO:0000256" key="8">
    <source>
        <dbReference type="ARBA" id="ARBA00049405"/>
    </source>
</evidence>
<feature type="transmembrane region" description="Helical" evidence="10">
    <location>
        <begin position="189"/>
        <end position="212"/>
    </location>
</feature>
<reference evidence="11" key="2">
    <citation type="submission" date="2025-08" db="UniProtKB">
        <authorList>
            <consortium name="Ensembl"/>
        </authorList>
    </citation>
    <scope>IDENTIFICATION</scope>
</reference>
<feature type="transmembrane region" description="Helical" evidence="10">
    <location>
        <begin position="58"/>
        <end position="82"/>
    </location>
</feature>
<reference evidence="12" key="1">
    <citation type="submission" date="2018-12" db="EMBL/GenBank/DDBJ databases">
        <authorList>
            <person name="Yazar S."/>
        </authorList>
    </citation>
    <scope>NUCLEOTIDE SEQUENCE [LARGE SCALE GENOMIC DNA]</scope>
</reference>
<comment type="subcellular location">
    <subcellularLocation>
        <location evidence="1">Membrane</location>
        <topology evidence="1">Multi-pass membrane protein</topology>
    </subcellularLocation>
</comment>
<evidence type="ECO:0000256" key="5">
    <source>
        <dbReference type="ARBA" id="ARBA00022989"/>
    </source>
</evidence>
<gene>
    <name evidence="11" type="primary">AQP7</name>
</gene>
<protein>
    <recommendedName>
        <fullName evidence="13">Aquaporin 7</fullName>
    </recommendedName>
</protein>
<dbReference type="Proteomes" id="UP000314987">
    <property type="component" value="Unassembled WGS sequence"/>
</dbReference>
<dbReference type="GO" id="GO:0015254">
    <property type="term" value="F:glycerol channel activity"/>
    <property type="evidence" value="ECO:0007669"/>
    <property type="project" value="TreeGrafter"/>
</dbReference>
<reference evidence="11" key="3">
    <citation type="submission" date="2025-09" db="UniProtKB">
        <authorList>
            <consortium name="Ensembl"/>
        </authorList>
    </citation>
    <scope>IDENTIFICATION</scope>
</reference>
<feature type="transmembrane region" description="Helical" evidence="10">
    <location>
        <begin position="103"/>
        <end position="125"/>
    </location>
</feature>
<keyword evidence="12" id="KW-1185">Reference proteome</keyword>
<comment type="similarity">
    <text evidence="2 9">Belongs to the MIP/aquaporin (TC 1.A.8) family.</text>
</comment>
<evidence type="ECO:0000256" key="6">
    <source>
        <dbReference type="ARBA" id="ARBA00023136"/>
    </source>
</evidence>